<dbReference type="EMBL" id="KN416930">
    <property type="protein sequence ID" value="KHG20881.1"/>
    <property type="molecule type" value="Genomic_DNA"/>
</dbReference>
<comment type="similarity">
    <text evidence="1">Belongs to the MT-A70-like family.</text>
</comment>
<dbReference type="GO" id="GO:0005634">
    <property type="term" value="C:nucleus"/>
    <property type="evidence" value="ECO:0007669"/>
    <property type="project" value="TreeGrafter"/>
</dbReference>
<dbReference type="PROSITE" id="PS51143">
    <property type="entry name" value="MT_A70"/>
    <property type="match status" value="1"/>
</dbReference>
<dbReference type="AlphaFoldDB" id="A0A0B0PC22"/>
<proteinExistence type="inferred from homology"/>
<evidence type="ECO:0000313" key="3">
    <source>
        <dbReference type="EMBL" id="KHG26823.1"/>
    </source>
</evidence>
<dbReference type="GO" id="GO:0008168">
    <property type="term" value="F:methyltransferase activity"/>
    <property type="evidence" value="ECO:0007669"/>
    <property type="project" value="TreeGrafter"/>
</dbReference>
<evidence type="ECO:0000313" key="4">
    <source>
        <dbReference type="Proteomes" id="UP000032142"/>
    </source>
</evidence>
<reference evidence="4" key="2">
    <citation type="submission" date="2014-09" db="EMBL/GenBank/DDBJ databases">
        <authorList>
            <person name="Mudge J."/>
            <person name="Ramaraj T."/>
            <person name="Lindquist I.E."/>
            <person name="Bharti A.K."/>
            <person name="Sundararajan A."/>
            <person name="Cameron C.T."/>
            <person name="Woodward J.E."/>
            <person name="May G.D."/>
            <person name="Brubaker C."/>
            <person name="Broadhvest J."/>
            <person name="Wilkins T.A."/>
        </authorList>
    </citation>
    <scope>NUCLEOTIDE SEQUENCE</scope>
    <source>
        <strain evidence="4">cv. AKA8401</strain>
    </source>
</reference>
<evidence type="ECO:0000256" key="1">
    <source>
        <dbReference type="PROSITE-ProRule" id="PRU00489"/>
    </source>
</evidence>
<dbReference type="PANTHER" id="PTHR12829:SF4">
    <property type="entry name" value="N(6)-ADENINE-SPECIFIC METHYLTRANSFERASE METTL4"/>
    <property type="match status" value="1"/>
</dbReference>
<reference evidence="2" key="1">
    <citation type="submission" date="2014-09" db="EMBL/GenBank/DDBJ databases">
        <title>G. arboreum L. cv. AKA8401 A2 genome assembly version 1.0.</title>
        <authorList>
            <person name="Mudge J."/>
            <person name="Ramaraj T."/>
            <person name="Lindquist I.E."/>
            <person name="Bharti A.K."/>
            <person name="Sundararajan A."/>
            <person name="Cameron C.T."/>
            <person name="Woodward J.E."/>
            <person name="May G.D."/>
            <person name="Brubaker C."/>
            <person name="Broadhvest J."/>
            <person name="Wilkins T.A."/>
        </authorList>
    </citation>
    <scope>NUCLEOTIDE SEQUENCE</scope>
</reference>
<dbReference type="PANTHER" id="PTHR12829">
    <property type="entry name" value="N6-ADENOSINE-METHYLTRANSFERASE"/>
    <property type="match status" value="1"/>
</dbReference>
<protein>
    <submittedName>
        <fullName evidence="2">Uncharacterized protein</fullName>
    </submittedName>
</protein>
<dbReference type="Proteomes" id="UP000032142">
    <property type="component" value="Unassembled WGS sequence"/>
</dbReference>
<keyword evidence="4" id="KW-1185">Reference proteome</keyword>
<organism evidence="2 4">
    <name type="scientific">Gossypium arboreum</name>
    <name type="common">Tree cotton</name>
    <name type="synonym">Gossypium nanking</name>
    <dbReference type="NCBI Taxonomy" id="29729"/>
    <lineage>
        <taxon>Eukaryota</taxon>
        <taxon>Viridiplantae</taxon>
        <taxon>Streptophyta</taxon>
        <taxon>Embryophyta</taxon>
        <taxon>Tracheophyta</taxon>
        <taxon>Spermatophyta</taxon>
        <taxon>Magnoliopsida</taxon>
        <taxon>eudicotyledons</taxon>
        <taxon>Gunneridae</taxon>
        <taxon>Pentapetalae</taxon>
        <taxon>rosids</taxon>
        <taxon>malvids</taxon>
        <taxon>Malvales</taxon>
        <taxon>Malvaceae</taxon>
        <taxon>Malvoideae</taxon>
        <taxon>Gossypium</taxon>
    </lineage>
</organism>
<gene>
    <name evidence="3" type="ORF">F383_07271</name>
    <name evidence="2" type="ORF">F383_27186</name>
</gene>
<dbReference type="Pfam" id="PF05063">
    <property type="entry name" value="MT-A70"/>
    <property type="match status" value="1"/>
</dbReference>
<dbReference type="InterPro" id="IPR007757">
    <property type="entry name" value="MT-A70-like"/>
</dbReference>
<dbReference type="EMBL" id="KN438633">
    <property type="protein sequence ID" value="KHG26823.1"/>
    <property type="molecule type" value="Genomic_DNA"/>
</dbReference>
<sequence length="80" mass="9072">MDSNCPSVFRSIKDEHIIISIPGGYSRKPLIGELLLDHVPGVKPARCIELFAREMLGGWVSWGNEPLHFQDSRYFETVNT</sequence>
<evidence type="ECO:0000313" key="2">
    <source>
        <dbReference type="EMBL" id="KHG20881.1"/>
    </source>
</evidence>
<accession>A0A0B0PC22</accession>
<name>A0A0B0PC22_GOSAR</name>